<keyword evidence="1" id="KW-0472">Membrane</keyword>
<dbReference type="EMBL" id="AFBI03000004">
    <property type="protein sequence ID" value="EJW01593.1"/>
    <property type="molecule type" value="Genomic_DNA"/>
</dbReference>
<proteinExistence type="predicted"/>
<sequence>MNFIPRKINVVILSILMLVCNSLLILYQRISEPISTGNKQMLTTLVSNEKFQSSILDSYTPTKEKNLEFFVHKKMEDVPDYILENYRLPESILDPIKSDMGFGKKIETNVQRMYNISFISGGRFYNYKIIWIFWDKDWDLDQYMTVKRIEENIILHTIQAFKNRPDENHINRSSGNEGYIEYKKNLKNKTEYDDNTDKESNKTDENYHNLIFFRYLLKHFKWFMRLKNKEDELPKEYYPSDKDAYKKMVFPLEGHGTVFIASVYGTFIAEDYFRIKTDIKKYQLYHN</sequence>
<comment type="caution">
    <text evidence="2">The sequence shown here is derived from an EMBL/GenBank/DDBJ whole genome shotgun (WGS) entry which is preliminary data.</text>
</comment>
<organism evidence="2 3">
    <name type="scientific">Edhazardia aedis (strain USNM 41457)</name>
    <name type="common">Microsporidian parasite</name>
    <dbReference type="NCBI Taxonomy" id="1003232"/>
    <lineage>
        <taxon>Eukaryota</taxon>
        <taxon>Fungi</taxon>
        <taxon>Fungi incertae sedis</taxon>
        <taxon>Microsporidia</taxon>
        <taxon>Edhazardia</taxon>
    </lineage>
</organism>
<keyword evidence="1" id="KW-1133">Transmembrane helix</keyword>
<evidence type="ECO:0000256" key="1">
    <source>
        <dbReference type="SAM" id="Phobius"/>
    </source>
</evidence>
<evidence type="ECO:0000313" key="3">
    <source>
        <dbReference type="Proteomes" id="UP000003163"/>
    </source>
</evidence>
<accession>J8ZPJ2</accession>
<feature type="transmembrane region" description="Helical" evidence="1">
    <location>
        <begin position="7"/>
        <end position="27"/>
    </location>
</feature>
<dbReference type="VEuPathDB" id="MicrosporidiaDB:EDEG_00408"/>
<dbReference type="AlphaFoldDB" id="J8ZPJ2"/>
<dbReference type="HOGENOM" id="CLU_969860_0_0_1"/>
<keyword evidence="3" id="KW-1185">Reference proteome</keyword>
<reference evidence="3" key="2">
    <citation type="submission" date="2015-07" db="EMBL/GenBank/DDBJ databases">
        <title>Contrasting host-pathogen interactions and genome evolution in two generalist and specialist microsporidian pathogens of mosquitoes.</title>
        <authorList>
            <consortium name="The Broad Institute Genomics Platform"/>
            <consortium name="The Broad Institute Genome Sequencing Center for Infectious Disease"/>
            <person name="Cuomo C.A."/>
            <person name="Sanscrainte N.D."/>
            <person name="Goldberg J.M."/>
            <person name="Heiman D."/>
            <person name="Young S."/>
            <person name="Zeng Q."/>
            <person name="Becnel J.J."/>
            <person name="Birren B.W."/>
        </authorList>
    </citation>
    <scope>NUCLEOTIDE SEQUENCE [LARGE SCALE GENOMIC DNA]</scope>
    <source>
        <strain evidence="3">USNM 41457</strain>
    </source>
</reference>
<dbReference type="Proteomes" id="UP000003163">
    <property type="component" value="Unassembled WGS sequence"/>
</dbReference>
<name>J8ZPJ2_EDHAE</name>
<reference evidence="2 3" key="1">
    <citation type="submission" date="2011-08" db="EMBL/GenBank/DDBJ databases">
        <authorList>
            <person name="Liu Z.J."/>
            <person name="Shi F.L."/>
            <person name="Lu J.Q."/>
            <person name="Li M."/>
            <person name="Wang Z.L."/>
        </authorList>
    </citation>
    <scope>NUCLEOTIDE SEQUENCE [LARGE SCALE GENOMIC DNA]</scope>
    <source>
        <strain evidence="2 3">USNM 41457</strain>
    </source>
</reference>
<dbReference type="InParanoid" id="J8ZPJ2"/>
<protein>
    <submittedName>
        <fullName evidence="2">Uncharacterized protein</fullName>
    </submittedName>
</protein>
<evidence type="ECO:0000313" key="2">
    <source>
        <dbReference type="EMBL" id="EJW01593.1"/>
    </source>
</evidence>
<keyword evidence="1" id="KW-0812">Transmembrane</keyword>
<gene>
    <name evidence="2" type="ORF">EDEG_00408</name>
</gene>